<keyword evidence="17" id="KW-1185">Reference proteome</keyword>
<dbReference type="Proteomes" id="UP000515971">
    <property type="component" value="Chromosome"/>
</dbReference>
<accession>A0A7G9SHZ0</accession>
<evidence type="ECO:0000256" key="7">
    <source>
        <dbReference type="ARBA" id="ARBA00023136"/>
    </source>
</evidence>
<dbReference type="InterPro" id="IPR039426">
    <property type="entry name" value="TonB-dep_rcpt-like"/>
</dbReference>
<dbReference type="Gene3D" id="2.170.130.10">
    <property type="entry name" value="TonB-dependent receptor, plug domain"/>
    <property type="match status" value="1"/>
</dbReference>
<feature type="region of interest" description="Disordered" evidence="12">
    <location>
        <begin position="31"/>
        <end position="61"/>
    </location>
</feature>
<keyword evidence="5 13" id="KW-0732">Signal</keyword>
<dbReference type="AlphaFoldDB" id="A0A7G9SHZ0"/>
<comment type="similarity">
    <text evidence="9 11">Belongs to the TonB-dependent receptor family.</text>
</comment>
<name>A0A7G9SHZ0_9SPHN</name>
<evidence type="ECO:0000256" key="4">
    <source>
        <dbReference type="ARBA" id="ARBA00022692"/>
    </source>
</evidence>
<dbReference type="InterPro" id="IPR037066">
    <property type="entry name" value="Plug_dom_sf"/>
</dbReference>
<keyword evidence="6 11" id="KW-0798">TonB box</keyword>
<dbReference type="Pfam" id="PF07715">
    <property type="entry name" value="Plug"/>
    <property type="match status" value="1"/>
</dbReference>
<evidence type="ECO:0000256" key="10">
    <source>
        <dbReference type="PROSITE-ProRule" id="PRU10144"/>
    </source>
</evidence>
<feature type="domain" description="TonB-dependent receptor plug" evidence="15">
    <location>
        <begin position="79"/>
        <end position="186"/>
    </location>
</feature>
<evidence type="ECO:0000259" key="15">
    <source>
        <dbReference type="Pfam" id="PF07715"/>
    </source>
</evidence>
<evidence type="ECO:0000256" key="12">
    <source>
        <dbReference type="SAM" id="MobiDB-lite"/>
    </source>
</evidence>
<gene>
    <name evidence="16" type="ORF">H9L13_00365</name>
</gene>
<dbReference type="KEGG" id="slut:H9L13_00365"/>
<reference evidence="16 17" key="1">
    <citation type="submission" date="2020-08" db="EMBL/GenBank/DDBJ databases">
        <title>Genome sequence of Sphingomonas lutea KCTC 23642T.</title>
        <authorList>
            <person name="Hyun D.-W."/>
            <person name="Bae J.-W."/>
        </authorList>
    </citation>
    <scope>NUCLEOTIDE SEQUENCE [LARGE SCALE GENOMIC DNA]</scope>
    <source>
        <strain evidence="16 17">KCTC 23642</strain>
    </source>
</reference>
<dbReference type="Gene3D" id="2.40.170.20">
    <property type="entry name" value="TonB-dependent receptor, beta-barrel domain"/>
    <property type="match status" value="1"/>
</dbReference>
<dbReference type="EMBL" id="CP060718">
    <property type="protein sequence ID" value="QNN67465.1"/>
    <property type="molecule type" value="Genomic_DNA"/>
</dbReference>
<dbReference type="GO" id="GO:0009279">
    <property type="term" value="C:cell outer membrane"/>
    <property type="evidence" value="ECO:0007669"/>
    <property type="project" value="UniProtKB-SubCell"/>
</dbReference>
<evidence type="ECO:0000313" key="16">
    <source>
        <dbReference type="EMBL" id="QNN67465.1"/>
    </source>
</evidence>
<evidence type="ECO:0000256" key="2">
    <source>
        <dbReference type="ARBA" id="ARBA00022448"/>
    </source>
</evidence>
<comment type="subcellular location">
    <subcellularLocation>
        <location evidence="1 9">Cell outer membrane</location>
        <topology evidence="1 9">Multi-pass membrane protein</topology>
    </subcellularLocation>
</comment>
<dbReference type="InterPro" id="IPR036942">
    <property type="entry name" value="Beta-barrel_TonB_sf"/>
</dbReference>
<evidence type="ECO:0000256" key="1">
    <source>
        <dbReference type="ARBA" id="ARBA00004571"/>
    </source>
</evidence>
<keyword evidence="3 9" id="KW-1134">Transmembrane beta strand</keyword>
<keyword evidence="8 9" id="KW-0998">Cell outer membrane</keyword>
<evidence type="ECO:0000256" key="11">
    <source>
        <dbReference type="RuleBase" id="RU003357"/>
    </source>
</evidence>
<dbReference type="InterPro" id="IPR010917">
    <property type="entry name" value="TonB_rcpt_CS"/>
</dbReference>
<dbReference type="InterPro" id="IPR012910">
    <property type="entry name" value="Plug_dom"/>
</dbReference>
<sequence>MSKSNFKGSLLATTVIAGMVFAAPAYGQANPAEGAAPAADETPEAGTQSNESAGPAEPTSAEEIVVTGTLIRNPNLVSAAPVSVIGQEEMQLRQTNVAEEVLRTIPGAAASVGSNINNGNAGASFVNLRGIGVNRNLVLLDGVRLVPTNLTGTTDLNNIPLALVDRVDALTGGASTTYGADAVSGVVNFITRSDFAGMELGVSNQITERGDGHYLRGDLTIGANFDDGRGNAVIGVGYQESDPVYQGGDRPDSQFANNSQSPNPALLGSPTATPSTIFGLCPAEPTALGVCAPAATATTTTNVQVTDDGTAFGIADRPFNFAPYNVFQTPFKRYNLYSAGHYDLSDAITVYARGLYSNNTVDTIIAPSGAFNIAVAIPFSNPFLTAAQRDLLCARADVGAAAGVQLLSSTGVSCAAAAAALSPADPNFQVARVNISRRATELGPRISSYNTQVFDFRVGARGDITNEIGWDVWASRGQSTRRQTIQGYALNSRIRAAVFASSATSCLSPNAGFNVTTGSGTSSSAGCVPANFFGGNGTLTPGSLDFLSDESQTANFNKRTQARATINGDTPVQLWSDQPISFAIGGEYRKDYANTRADALARAGDLGGSGGASPDITGQFDVYEGFAEVIAPLVSDRPFMQELQVEAGIRRSHYTIDIAGSPKFNTTTYKVAGSWAPVRDLKIRGNFNRAVRAPNIGELFSPVNTVLTNLGTDPCQGQNPVGNAALTAVCIAQGADPSFIGSIPSPAAGQVNITTGGNPFLQPETAKTWTVGAVIRPSFLPGFDATIDYYNIKVTEAITTPTPGDLIAACFGSPNAANPACTVIGRNPATGSLSGDPATTPGLFGALSNLGKIETDGVDLVANYRRSLGTLIGSPARINLSFAGNWTRNSKFQATPSALNRDCTGFYSVNCGSPNPEFTFSQRSTLSLGKVDLSVLWRYIHKLQYEPIQLAEERADAEGVCPDVDGFDPFACVTDAQYTRIPTYHYFDLSTRYNVSENFDFTFTIQNLFDKDPPNVGNSVGSTAFNSGNTYPGTYDSLGRRFGAAARIKF</sequence>
<evidence type="ECO:0000256" key="6">
    <source>
        <dbReference type="ARBA" id="ARBA00023077"/>
    </source>
</evidence>
<feature type="compositionally biased region" description="Low complexity" evidence="12">
    <location>
        <begin position="31"/>
        <end position="46"/>
    </location>
</feature>
<evidence type="ECO:0000256" key="3">
    <source>
        <dbReference type="ARBA" id="ARBA00022452"/>
    </source>
</evidence>
<dbReference type="PANTHER" id="PTHR47234">
    <property type="match status" value="1"/>
</dbReference>
<dbReference type="Pfam" id="PF00593">
    <property type="entry name" value="TonB_dep_Rec_b-barrel"/>
    <property type="match status" value="1"/>
</dbReference>
<feature type="domain" description="TonB-dependent receptor-like beta-barrel" evidence="14">
    <location>
        <begin position="460"/>
        <end position="1008"/>
    </location>
</feature>
<dbReference type="InterPro" id="IPR000531">
    <property type="entry name" value="Beta-barrel_TonB"/>
</dbReference>
<evidence type="ECO:0000256" key="9">
    <source>
        <dbReference type="PROSITE-ProRule" id="PRU01360"/>
    </source>
</evidence>
<dbReference type="RefSeq" id="WP_187538054.1">
    <property type="nucleotide sequence ID" value="NZ_BAABJT010000001.1"/>
</dbReference>
<keyword evidence="4 9" id="KW-0812">Transmembrane</keyword>
<feature type="signal peptide" evidence="13">
    <location>
        <begin position="1"/>
        <end position="22"/>
    </location>
</feature>
<feature type="compositionally biased region" description="Polar residues" evidence="12">
    <location>
        <begin position="254"/>
        <end position="263"/>
    </location>
</feature>
<dbReference type="PROSITE" id="PS52016">
    <property type="entry name" value="TONB_DEPENDENT_REC_3"/>
    <property type="match status" value="1"/>
</dbReference>
<dbReference type="PROSITE" id="PS01156">
    <property type="entry name" value="TONB_DEPENDENT_REC_2"/>
    <property type="match status" value="1"/>
</dbReference>
<feature type="chain" id="PRO_5028959953" evidence="13">
    <location>
        <begin position="23"/>
        <end position="1050"/>
    </location>
</feature>
<dbReference type="SUPFAM" id="SSF56935">
    <property type="entry name" value="Porins"/>
    <property type="match status" value="1"/>
</dbReference>
<keyword evidence="2 9" id="KW-0813">Transport</keyword>
<feature type="region of interest" description="Disordered" evidence="12">
    <location>
        <begin position="245"/>
        <end position="268"/>
    </location>
</feature>
<evidence type="ECO:0000256" key="8">
    <source>
        <dbReference type="ARBA" id="ARBA00023237"/>
    </source>
</evidence>
<protein>
    <submittedName>
        <fullName evidence="16">TonB-dependent receptor</fullName>
    </submittedName>
</protein>
<keyword evidence="16" id="KW-0675">Receptor</keyword>
<evidence type="ECO:0000256" key="5">
    <source>
        <dbReference type="ARBA" id="ARBA00022729"/>
    </source>
</evidence>
<evidence type="ECO:0000313" key="17">
    <source>
        <dbReference type="Proteomes" id="UP000515971"/>
    </source>
</evidence>
<dbReference type="PANTHER" id="PTHR47234:SF2">
    <property type="entry name" value="TONB-DEPENDENT RECEPTOR"/>
    <property type="match status" value="1"/>
</dbReference>
<organism evidence="16 17">
    <name type="scientific">Sphingomonas lutea</name>
    <dbReference type="NCBI Taxonomy" id="1045317"/>
    <lineage>
        <taxon>Bacteria</taxon>
        <taxon>Pseudomonadati</taxon>
        <taxon>Pseudomonadota</taxon>
        <taxon>Alphaproteobacteria</taxon>
        <taxon>Sphingomonadales</taxon>
        <taxon>Sphingomonadaceae</taxon>
        <taxon>Sphingomonas</taxon>
    </lineage>
</organism>
<proteinExistence type="inferred from homology"/>
<keyword evidence="7 9" id="KW-0472">Membrane</keyword>
<evidence type="ECO:0000259" key="14">
    <source>
        <dbReference type="Pfam" id="PF00593"/>
    </source>
</evidence>
<evidence type="ECO:0000256" key="13">
    <source>
        <dbReference type="SAM" id="SignalP"/>
    </source>
</evidence>
<feature type="short sequence motif" description="TonB C-terminal box" evidence="10">
    <location>
        <begin position="1033"/>
        <end position="1050"/>
    </location>
</feature>